<comment type="caution">
    <text evidence="1">The sequence shown here is derived from an EMBL/GenBank/DDBJ whole genome shotgun (WGS) entry which is preliminary data.</text>
</comment>
<evidence type="ECO:0000313" key="1">
    <source>
        <dbReference type="EMBL" id="RAO75376.1"/>
    </source>
</evidence>
<gene>
    <name evidence="1" type="ORF">CA260_14930</name>
</gene>
<dbReference type="EMBL" id="NFZS01000004">
    <property type="protein sequence ID" value="RAO75376.1"/>
    <property type="molecule type" value="Genomic_DNA"/>
</dbReference>
<evidence type="ECO:0000313" key="2">
    <source>
        <dbReference type="Proteomes" id="UP000248926"/>
    </source>
</evidence>
<accession>A0A328P357</accession>
<protein>
    <submittedName>
        <fullName evidence="1">Uncharacterized protein</fullName>
    </submittedName>
</protein>
<sequence length="131" mass="14444">MQRRFDRAAVLRAGLGSVRTLECAELRRQHVLPDIAEPWRIHGGLHTPVKMAGRRSKVAFAQGVDDVGRSRHARVRRGLCHDGPAHQTRARDQAHPAHRFLPGKVGCPKDATVPVANLGQTVASLQVPFTR</sequence>
<proteinExistence type="predicted"/>
<name>A0A328P357_9GAMM</name>
<dbReference type="AlphaFoldDB" id="A0A328P357"/>
<reference evidence="1 2" key="1">
    <citation type="journal article" date="2018" name="Genet. Mol. Biol.">
        <title>The genome sequence of Dyella jiangningensis FCAV SCS01 from a lignocellulose-decomposing microbial consortium metagenome reveals potential for biotechnological applications.</title>
        <authorList>
            <person name="Desiderato J.G."/>
            <person name="Alvarenga D.O."/>
            <person name="Constancio M.T.L."/>
            <person name="Alves L.M.C."/>
            <person name="Varani A.M."/>
        </authorList>
    </citation>
    <scope>NUCLEOTIDE SEQUENCE [LARGE SCALE GENOMIC DNA]</scope>
    <source>
        <strain evidence="1 2">FCAV SCS01</strain>
    </source>
</reference>
<organism evidence="1 2">
    <name type="scientific">Dyella jiangningensis</name>
    <dbReference type="NCBI Taxonomy" id="1379159"/>
    <lineage>
        <taxon>Bacteria</taxon>
        <taxon>Pseudomonadati</taxon>
        <taxon>Pseudomonadota</taxon>
        <taxon>Gammaproteobacteria</taxon>
        <taxon>Lysobacterales</taxon>
        <taxon>Rhodanobacteraceae</taxon>
        <taxon>Dyella</taxon>
    </lineage>
</organism>
<keyword evidence="2" id="KW-1185">Reference proteome</keyword>
<dbReference type="Proteomes" id="UP000248926">
    <property type="component" value="Unassembled WGS sequence"/>
</dbReference>